<dbReference type="PANTHER" id="PTHR34473:SF3">
    <property type="entry name" value="TRANSMEMBRANE PROTEIN-RELATED"/>
    <property type="match status" value="1"/>
</dbReference>
<keyword evidence="1" id="KW-0472">Membrane</keyword>
<dbReference type="InterPro" id="IPR005182">
    <property type="entry name" value="YdbS-like_PH"/>
</dbReference>
<dbReference type="RefSeq" id="WP_066761070.1">
    <property type="nucleotide sequence ID" value="NZ_BMIO01000005.1"/>
</dbReference>
<protein>
    <recommendedName>
        <fullName evidence="2">YdbS-like PH domain-containing protein</fullName>
    </recommendedName>
</protein>
<evidence type="ECO:0000256" key="1">
    <source>
        <dbReference type="SAM" id="Phobius"/>
    </source>
</evidence>
<evidence type="ECO:0000313" key="3">
    <source>
        <dbReference type="EMBL" id="GGD45002.1"/>
    </source>
</evidence>
<dbReference type="AlphaFoldDB" id="A0A917DJJ4"/>
<feature type="transmembrane region" description="Helical" evidence="1">
    <location>
        <begin position="18"/>
        <end position="37"/>
    </location>
</feature>
<sequence length="156" mass="17284">MNDTPEDLTPLDPRHVTVLRIEALLAMVPILIGAVIAELAANLPTGVVIVPALLLTALFTFPLPKRRYRRKGYSTAMDRLRFVKGWLQRSDTVVPFGRVQHIDVKQGLVERWFGLATLVVHTAGTHNASVSVPGLSRETAVEVREAIAARIRRDTM</sequence>
<evidence type="ECO:0000259" key="2">
    <source>
        <dbReference type="Pfam" id="PF03703"/>
    </source>
</evidence>
<proteinExistence type="predicted"/>
<evidence type="ECO:0000313" key="4">
    <source>
        <dbReference type="Proteomes" id="UP000598997"/>
    </source>
</evidence>
<dbReference type="Proteomes" id="UP000598997">
    <property type="component" value="Unassembled WGS sequence"/>
</dbReference>
<dbReference type="OrthoDB" id="1750577at2"/>
<comment type="caution">
    <text evidence="3">The sequence shown here is derived from an EMBL/GenBank/DDBJ whole genome shotgun (WGS) entry which is preliminary data.</text>
</comment>
<name>A0A917DJJ4_9SPHN</name>
<dbReference type="Pfam" id="PF03703">
    <property type="entry name" value="bPH_2"/>
    <property type="match status" value="1"/>
</dbReference>
<keyword evidence="1" id="KW-0812">Transmembrane</keyword>
<dbReference type="EMBL" id="BMIO01000005">
    <property type="protein sequence ID" value="GGD45002.1"/>
    <property type="molecule type" value="Genomic_DNA"/>
</dbReference>
<feature type="domain" description="YdbS-like PH" evidence="2">
    <location>
        <begin position="68"/>
        <end position="147"/>
    </location>
</feature>
<feature type="transmembrane region" description="Helical" evidence="1">
    <location>
        <begin position="43"/>
        <end position="63"/>
    </location>
</feature>
<accession>A0A917DJJ4</accession>
<keyword evidence="1" id="KW-1133">Transmembrane helix</keyword>
<keyword evidence="4" id="KW-1185">Reference proteome</keyword>
<organism evidence="3 4">
    <name type="scientific">Croceicoccus pelagius</name>
    <dbReference type="NCBI Taxonomy" id="1703341"/>
    <lineage>
        <taxon>Bacteria</taxon>
        <taxon>Pseudomonadati</taxon>
        <taxon>Pseudomonadota</taxon>
        <taxon>Alphaproteobacteria</taxon>
        <taxon>Sphingomonadales</taxon>
        <taxon>Erythrobacteraceae</taxon>
        <taxon>Croceicoccus</taxon>
    </lineage>
</organism>
<reference evidence="3 4" key="1">
    <citation type="journal article" date="2014" name="Int. J. Syst. Evol. Microbiol.">
        <title>Complete genome sequence of Corynebacterium casei LMG S-19264T (=DSM 44701T), isolated from a smear-ripened cheese.</title>
        <authorList>
            <consortium name="US DOE Joint Genome Institute (JGI-PGF)"/>
            <person name="Walter F."/>
            <person name="Albersmeier A."/>
            <person name="Kalinowski J."/>
            <person name="Ruckert C."/>
        </authorList>
    </citation>
    <scope>NUCLEOTIDE SEQUENCE [LARGE SCALE GENOMIC DNA]</scope>
    <source>
        <strain evidence="3 4">CGMCC 1.15358</strain>
    </source>
</reference>
<dbReference type="PANTHER" id="PTHR34473">
    <property type="entry name" value="UPF0699 TRANSMEMBRANE PROTEIN YDBS"/>
    <property type="match status" value="1"/>
</dbReference>
<gene>
    <name evidence="3" type="ORF">GCM10010989_18910</name>
</gene>